<dbReference type="OrthoDB" id="418169at2759"/>
<dbReference type="EMBL" id="JAIZAY010000004">
    <property type="protein sequence ID" value="KAJ8044275.1"/>
    <property type="molecule type" value="Genomic_DNA"/>
</dbReference>
<keyword evidence="1" id="KW-0732">Signal</keyword>
<protein>
    <submittedName>
        <fullName evidence="2">Uncharacterized protein</fullName>
    </submittedName>
</protein>
<dbReference type="AlphaFoldDB" id="A0A9Q1CG23"/>
<evidence type="ECO:0000313" key="2">
    <source>
        <dbReference type="EMBL" id="KAJ8044275.1"/>
    </source>
</evidence>
<evidence type="ECO:0000313" key="3">
    <source>
        <dbReference type="Proteomes" id="UP001152320"/>
    </source>
</evidence>
<sequence>MATKIPVLMTFVLLWMNVVYCMEQIHLKDLRQLRIQGIASRITVSRNALKDFLDNITGVCDLEPFLFKSGSNENLYDPSLIGEVDIGYFVIHDHTLNGISYKLKEKVATSYRLAGVSVPFVSGGRHGFLILALFTDSDKKVFFPYSTNHDHITYIDEIEETEDGTITLRHGNDVLVMNTQHNDTCGDNQRQHVRQDFDKILGKQVTGTDYPLPFDWGCDVLGDDVDFCDILKENKNELEKAGPNVCTEMTITSQSKRCPATMEFQEITGFFRNALPFLSTYFGSFEAEWIDREHGGGIIFPCLIFS</sequence>
<accession>A0A9Q1CG23</accession>
<feature type="chain" id="PRO_5040446049" evidence="1">
    <location>
        <begin position="22"/>
        <end position="306"/>
    </location>
</feature>
<evidence type="ECO:0000256" key="1">
    <source>
        <dbReference type="SAM" id="SignalP"/>
    </source>
</evidence>
<name>A0A9Q1CG23_HOLLE</name>
<feature type="signal peptide" evidence="1">
    <location>
        <begin position="1"/>
        <end position="21"/>
    </location>
</feature>
<dbReference type="Proteomes" id="UP001152320">
    <property type="component" value="Chromosome 4"/>
</dbReference>
<keyword evidence="3" id="KW-1185">Reference proteome</keyword>
<proteinExistence type="predicted"/>
<organism evidence="2 3">
    <name type="scientific">Holothuria leucospilota</name>
    <name type="common">Black long sea cucumber</name>
    <name type="synonym">Mertensiothuria leucospilota</name>
    <dbReference type="NCBI Taxonomy" id="206669"/>
    <lineage>
        <taxon>Eukaryota</taxon>
        <taxon>Metazoa</taxon>
        <taxon>Echinodermata</taxon>
        <taxon>Eleutherozoa</taxon>
        <taxon>Echinozoa</taxon>
        <taxon>Holothuroidea</taxon>
        <taxon>Aspidochirotacea</taxon>
        <taxon>Aspidochirotida</taxon>
        <taxon>Holothuriidae</taxon>
        <taxon>Holothuria</taxon>
    </lineage>
</organism>
<gene>
    <name evidence="2" type="ORF">HOLleu_11693</name>
</gene>
<comment type="caution">
    <text evidence="2">The sequence shown here is derived from an EMBL/GenBank/DDBJ whole genome shotgun (WGS) entry which is preliminary data.</text>
</comment>
<reference evidence="2" key="1">
    <citation type="submission" date="2021-10" db="EMBL/GenBank/DDBJ databases">
        <title>Tropical sea cucumber genome reveals ecological adaptation and Cuvierian tubules defense mechanism.</title>
        <authorList>
            <person name="Chen T."/>
        </authorList>
    </citation>
    <scope>NUCLEOTIDE SEQUENCE</scope>
    <source>
        <strain evidence="2">Nanhai2018</strain>
        <tissue evidence="2">Muscle</tissue>
    </source>
</reference>